<comment type="caution">
    <text evidence="5">The sequence shown here is derived from an EMBL/GenBank/DDBJ whole genome shotgun (WGS) entry which is preliminary data.</text>
</comment>
<name>A0A6A6L5K9_HEVBR</name>
<evidence type="ECO:0000256" key="2">
    <source>
        <dbReference type="ARBA" id="ARBA00023002"/>
    </source>
</evidence>
<proteinExistence type="predicted"/>
<dbReference type="PANTHER" id="PTHR10209">
    <property type="entry name" value="OXIDOREDUCTASE, 2OG-FE II OXYGENASE FAMILY PROTEIN"/>
    <property type="match status" value="1"/>
</dbReference>
<dbReference type="InterPro" id="IPR026992">
    <property type="entry name" value="DIOX_N"/>
</dbReference>
<keyword evidence="1" id="KW-0479">Metal-binding</keyword>
<dbReference type="InterPro" id="IPR027443">
    <property type="entry name" value="IPNS-like_sf"/>
</dbReference>
<organism evidence="5 6">
    <name type="scientific">Hevea brasiliensis</name>
    <name type="common">Para rubber tree</name>
    <name type="synonym">Siphonia brasiliensis</name>
    <dbReference type="NCBI Taxonomy" id="3981"/>
    <lineage>
        <taxon>Eukaryota</taxon>
        <taxon>Viridiplantae</taxon>
        <taxon>Streptophyta</taxon>
        <taxon>Embryophyta</taxon>
        <taxon>Tracheophyta</taxon>
        <taxon>Spermatophyta</taxon>
        <taxon>Magnoliopsida</taxon>
        <taxon>eudicotyledons</taxon>
        <taxon>Gunneridae</taxon>
        <taxon>Pentapetalae</taxon>
        <taxon>rosids</taxon>
        <taxon>fabids</taxon>
        <taxon>Malpighiales</taxon>
        <taxon>Euphorbiaceae</taxon>
        <taxon>Crotonoideae</taxon>
        <taxon>Micrandreae</taxon>
        <taxon>Hevea</taxon>
    </lineage>
</organism>
<evidence type="ECO:0000313" key="6">
    <source>
        <dbReference type="Proteomes" id="UP000467840"/>
    </source>
</evidence>
<feature type="domain" description="Non-haem dioxygenase N-terminal" evidence="4">
    <location>
        <begin position="21"/>
        <end position="93"/>
    </location>
</feature>
<keyword evidence="2" id="KW-0560">Oxidoreductase</keyword>
<dbReference type="PANTHER" id="PTHR10209:SF711">
    <property type="entry name" value="DIOXYGENASE, PUTATIVE-RELATED"/>
    <property type="match status" value="1"/>
</dbReference>
<dbReference type="GO" id="GO:0046872">
    <property type="term" value="F:metal ion binding"/>
    <property type="evidence" value="ECO:0007669"/>
    <property type="project" value="UniProtKB-KW"/>
</dbReference>
<evidence type="ECO:0000313" key="5">
    <source>
        <dbReference type="EMBL" id="KAF2296641.1"/>
    </source>
</evidence>
<dbReference type="SUPFAM" id="SSF51197">
    <property type="entry name" value="Clavaminate synthase-like"/>
    <property type="match status" value="1"/>
</dbReference>
<sequence>MAPAPTLEDASQSILAVDDKIPTIDYFMIFSDDHTQRSIALEHLAKACDDYGFFYLVNHGVPDSVIESVLKGIADFFQPTEEEKRKYQKKNPTDMIIWDHNSHAGESREYLKAVAHPHFHCPPKPLGFSEALEEYFKRFQDVKIGLARAISKIGL</sequence>
<accession>A0A6A6L5K9</accession>
<dbReference type="AlphaFoldDB" id="A0A6A6L5K9"/>
<evidence type="ECO:0000256" key="3">
    <source>
        <dbReference type="ARBA" id="ARBA00023004"/>
    </source>
</evidence>
<reference evidence="5 6" key="1">
    <citation type="journal article" date="2020" name="Mol. Plant">
        <title>The Chromosome-Based Rubber Tree Genome Provides New Insights into Spurge Genome Evolution and Rubber Biosynthesis.</title>
        <authorList>
            <person name="Liu J."/>
            <person name="Shi C."/>
            <person name="Shi C.C."/>
            <person name="Li W."/>
            <person name="Zhang Q.J."/>
            <person name="Zhang Y."/>
            <person name="Li K."/>
            <person name="Lu H.F."/>
            <person name="Shi C."/>
            <person name="Zhu S.T."/>
            <person name="Xiao Z.Y."/>
            <person name="Nan H."/>
            <person name="Yue Y."/>
            <person name="Zhu X.G."/>
            <person name="Wu Y."/>
            <person name="Hong X.N."/>
            <person name="Fan G.Y."/>
            <person name="Tong Y."/>
            <person name="Zhang D."/>
            <person name="Mao C.L."/>
            <person name="Liu Y.L."/>
            <person name="Hao S.J."/>
            <person name="Liu W.Q."/>
            <person name="Lv M.Q."/>
            <person name="Zhang H.B."/>
            <person name="Liu Y."/>
            <person name="Hu-Tang G.R."/>
            <person name="Wang J.P."/>
            <person name="Wang J.H."/>
            <person name="Sun Y.H."/>
            <person name="Ni S.B."/>
            <person name="Chen W.B."/>
            <person name="Zhang X.C."/>
            <person name="Jiao Y.N."/>
            <person name="Eichler E.E."/>
            <person name="Li G.H."/>
            <person name="Liu X."/>
            <person name="Gao L.Z."/>
        </authorList>
    </citation>
    <scope>NUCLEOTIDE SEQUENCE [LARGE SCALE GENOMIC DNA]</scope>
    <source>
        <strain evidence="6">cv. GT1</strain>
        <tissue evidence="5">Leaf</tissue>
    </source>
</reference>
<dbReference type="Gene3D" id="2.60.120.330">
    <property type="entry name" value="B-lactam Antibiotic, Isopenicillin N Synthase, Chain"/>
    <property type="match status" value="1"/>
</dbReference>
<dbReference type="Pfam" id="PF14226">
    <property type="entry name" value="DIOX_N"/>
    <property type="match status" value="1"/>
</dbReference>
<evidence type="ECO:0000256" key="1">
    <source>
        <dbReference type="ARBA" id="ARBA00022723"/>
    </source>
</evidence>
<dbReference type="EMBL" id="JAAGAX010000012">
    <property type="protein sequence ID" value="KAF2296641.1"/>
    <property type="molecule type" value="Genomic_DNA"/>
</dbReference>
<dbReference type="GO" id="GO:0016491">
    <property type="term" value="F:oxidoreductase activity"/>
    <property type="evidence" value="ECO:0007669"/>
    <property type="project" value="UniProtKB-KW"/>
</dbReference>
<dbReference type="Proteomes" id="UP000467840">
    <property type="component" value="Chromosome 18"/>
</dbReference>
<protein>
    <recommendedName>
        <fullName evidence="4">Non-haem dioxygenase N-terminal domain-containing protein</fullName>
    </recommendedName>
</protein>
<keyword evidence="3" id="KW-0408">Iron</keyword>
<gene>
    <name evidence="5" type="ORF">GH714_000782</name>
</gene>
<keyword evidence="6" id="KW-1185">Reference proteome</keyword>
<evidence type="ECO:0000259" key="4">
    <source>
        <dbReference type="Pfam" id="PF14226"/>
    </source>
</evidence>